<accession>A0ABV6DD34</accession>
<organism evidence="2 3">
    <name type="scientific">Chelativorans intermedius</name>
    <dbReference type="NCBI Taxonomy" id="515947"/>
    <lineage>
        <taxon>Bacteria</taxon>
        <taxon>Pseudomonadati</taxon>
        <taxon>Pseudomonadota</taxon>
        <taxon>Alphaproteobacteria</taxon>
        <taxon>Hyphomicrobiales</taxon>
        <taxon>Phyllobacteriaceae</taxon>
        <taxon>Chelativorans</taxon>
    </lineage>
</organism>
<dbReference type="RefSeq" id="WP_261521683.1">
    <property type="nucleotide sequence ID" value="NZ_JAODNW010000020.1"/>
</dbReference>
<protein>
    <submittedName>
        <fullName evidence="2">DUF5330 domain-containing protein</fullName>
    </submittedName>
</protein>
<reference evidence="2 3" key="1">
    <citation type="submission" date="2024-09" db="EMBL/GenBank/DDBJ databases">
        <authorList>
            <person name="Sun Q."/>
            <person name="Mori K."/>
        </authorList>
    </citation>
    <scope>NUCLEOTIDE SEQUENCE [LARGE SCALE GENOMIC DNA]</scope>
    <source>
        <strain evidence="2 3">CCM 8543</strain>
    </source>
</reference>
<dbReference type="InterPro" id="IPR035220">
    <property type="entry name" value="DUF5330"/>
</dbReference>
<proteinExistence type="predicted"/>
<comment type="caution">
    <text evidence="2">The sequence shown here is derived from an EMBL/GenBank/DDBJ whole genome shotgun (WGS) entry which is preliminary data.</text>
</comment>
<name>A0ABV6DD34_9HYPH</name>
<gene>
    <name evidence="2" type="ORF">ACFFJ2_19455</name>
</gene>
<evidence type="ECO:0000256" key="1">
    <source>
        <dbReference type="SAM" id="MobiDB-lite"/>
    </source>
</evidence>
<sequence>MGFLIRSAFWLSLVLLFIPLGAGGETPQSGTVHPLAVVSAAGSALQDVLGLCERQPAVCTTAKAAMHTIAVRAREGVRMARDMMEDQAPADRPAEEDFSVTPAG</sequence>
<dbReference type="Proteomes" id="UP001589755">
    <property type="component" value="Unassembled WGS sequence"/>
</dbReference>
<evidence type="ECO:0000313" key="3">
    <source>
        <dbReference type="Proteomes" id="UP001589755"/>
    </source>
</evidence>
<keyword evidence="3" id="KW-1185">Reference proteome</keyword>
<dbReference type="EMBL" id="JBHLXD010000062">
    <property type="protein sequence ID" value="MFC0210569.1"/>
    <property type="molecule type" value="Genomic_DNA"/>
</dbReference>
<dbReference type="Pfam" id="PF17264">
    <property type="entry name" value="DUF5330"/>
    <property type="match status" value="1"/>
</dbReference>
<feature type="region of interest" description="Disordered" evidence="1">
    <location>
        <begin position="83"/>
        <end position="104"/>
    </location>
</feature>
<evidence type="ECO:0000313" key="2">
    <source>
        <dbReference type="EMBL" id="MFC0210569.1"/>
    </source>
</evidence>